<dbReference type="EMBL" id="CP133461">
    <property type="protein sequence ID" value="WMV76022.1"/>
    <property type="molecule type" value="Genomic_DNA"/>
</dbReference>
<evidence type="ECO:0000256" key="1">
    <source>
        <dbReference type="ARBA" id="ARBA00008522"/>
    </source>
</evidence>
<proteinExistence type="inferred from homology"/>
<evidence type="ECO:0000313" key="3">
    <source>
        <dbReference type="Proteomes" id="UP001297580"/>
    </source>
</evidence>
<dbReference type="InterPro" id="IPR003791">
    <property type="entry name" value="UPF0178"/>
</dbReference>
<keyword evidence="3" id="KW-1185">Reference proteome</keyword>
<dbReference type="PANTHER" id="PTHR35146">
    <property type="entry name" value="UPF0178 PROTEIN YAII"/>
    <property type="match status" value="1"/>
</dbReference>
<dbReference type="PANTHER" id="PTHR35146:SF1">
    <property type="entry name" value="UPF0178 PROTEIN YAII"/>
    <property type="match status" value="1"/>
</dbReference>
<protein>
    <submittedName>
        <fullName evidence="2">DUF188 domain-containing protein</fullName>
    </submittedName>
</protein>
<name>A0ABY9QD62_GEOTD</name>
<gene>
    <name evidence="2" type="ORF">HSX42_17710</name>
</gene>
<dbReference type="Proteomes" id="UP001297580">
    <property type="component" value="Chromosome"/>
</dbReference>
<evidence type="ECO:0000313" key="2">
    <source>
        <dbReference type="EMBL" id="WMV76022.1"/>
    </source>
</evidence>
<organism evidence="2 3">
    <name type="scientific">Geobacillus thermodenitrificans</name>
    <dbReference type="NCBI Taxonomy" id="33940"/>
    <lineage>
        <taxon>Bacteria</taxon>
        <taxon>Bacillati</taxon>
        <taxon>Bacillota</taxon>
        <taxon>Bacilli</taxon>
        <taxon>Bacillales</taxon>
        <taxon>Anoxybacillaceae</taxon>
        <taxon>Geobacillus</taxon>
    </lineage>
</organism>
<reference evidence="2 3" key="1">
    <citation type="submission" date="2023-08" db="EMBL/GenBank/DDBJ databases">
        <title>Complete genome sequence of Geobacillus thermodenitrificans K1041, a genetically tractable strain representative of the genus Geobacillus.</title>
        <authorList>
            <person name="Kani S."/>
            <person name="Suzuki H."/>
        </authorList>
    </citation>
    <scope>NUCLEOTIDE SEQUENCE [LARGE SCALE GENOMIC DNA]</scope>
    <source>
        <strain evidence="2 3">K1041</strain>
    </source>
</reference>
<dbReference type="GeneID" id="87622713"/>
<accession>A0ABY9QD62</accession>
<sequence length="109" mass="12764">MFCDNSYLIEREDAIIIQVSEGRDSIDFSVLNAVSKYSFIIPRDYELADLCLDKFSFLLNRNGKEFTDKNVDQLLFFRHENAKFPRAGGRTKGPKRHQEKNNLNLKIKF</sequence>
<comment type="similarity">
    <text evidence="1">Belongs to the UPF0178 family.</text>
</comment>
<dbReference type="RefSeq" id="WP_230459192.1">
    <property type="nucleotide sequence ID" value="NZ_CP017690.1"/>
</dbReference>
<dbReference type="Pfam" id="PF02639">
    <property type="entry name" value="DUF188"/>
    <property type="match status" value="1"/>
</dbReference>